<dbReference type="OrthoDB" id="3792806at2"/>
<dbReference type="RefSeq" id="WP_118923145.1">
    <property type="nucleotide sequence ID" value="NZ_QXGH01000010.1"/>
</dbReference>
<protein>
    <submittedName>
        <fullName evidence="1">Uncharacterized protein</fullName>
    </submittedName>
</protein>
<proteinExistence type="predicted"/>
<accession>A0A417Y6E8</accession>
<reference evidence="1 2" key="1">
    <citation type="submission" date="2018-09" db="EMBL/GenBank/DDBJ databases">
        <title>Genome sequencing of Nocardioides immobilis CCTCC AB 2017083 for comparison to Nocardioides silvaticus.</title>
        <authorList>
            <person name="Li C."/>
            <person name="Wang G."/>
        </authorList>
    </citation>
    <scope>NUCLEOTIDE SEQUENCE [LARGE SCALE GENOMIC DNA]</scope>
    <source>
        <strain evidence="1 2">CCTCC AB 2017083</strain>
    </source>
</reference>
<evidence type="ECO:0000313" key="1">
    <source>
        <dbReference type="EMBL" id="RHW28278.1"/>
    </source>
</evidence>
<evidence type="ECO:0000313" key="2">
    <source>
        <dbReference type="Proteomes" id="UP000283644"/>
    </source>
</evidence>
<sequence length="60" mass="6391">MADDETYTWAGHATDEAHAVVLAKRAASGDGWAPDGPVGYRVVETVGFLPVAHEWVDHAS</sequence>
<gene>
    <name evidence="1" type="ORF">D0Z08_04680</name>
</gene>
<keyword evidence="2" id="KW-1185">Reference proteome</keyword>
<comment type="caution">
    <text evidence="1">The sequence shown here is derived from an EMBL/GenBank/DDBJ whole genome shotgun (WGS) entry which is preliminary data.</text>
</comment>
<dbReference type="EMBL" id="QXGH01000010">
    <property type="protein sequence ID" value="RHW28278.1"/>
    <property type="molecule type" value="Genomic_DNA"/>
</dbReference>
<dbReference type="Proteomes" id="UP000283644">
    <property type="component" value="Unassembled WGS sequence"/>
</dbReference>
<organism evidence="1 2">
    <name type="scientific">Nocardioides immobilis</name>
    <dbReference type="NCBI Taxonomy" id="2049295"/>
    <lineage>
        <taxon>Bacteria</taxon>
        <taxon>Bacillati</taxon>
        <taxon>Actinomycetota</taxon>
        <taxon>Actinomycetes</taxon>
        <taxon>Propionibacteriales</taxon>
        <taxon>Nocardioidaceae</taxon>
        <taxon>Nocardioides</taxon>
    </lineage>
</organism>
<dbReference type="AlphaFoldDB" id="A0A417Y6E8"/>
<name>A0A417Y6E8_9ACTN</name>